<reference evidence="1 2" key="1">
    <citation type="journal article" date="2019" name="Int. J. Syst. Evol. Microbiol.">
        <title>The Global Catalogue of Microorganisms (GCM) 10K type strain sequencing project: providing services to taxonomists for standard genome sequencing and annotation.</title>
        <authorList>
            <consortium name="The Broad Institute Genomics Platform"/>
            <consortium name="The Broad Institute Genome Sequencing Center for Infectious Disease"/>
            <person name="Wu L."/>
            <person name="Ma J."/>
        </authorList>
    </citation>
    <scope>NUCLEOTIDE SEQUENCE [LARGE SCALE GENOMIC DNA]</scope>
    <source>
        <strain evidence="1 2">JCM 11896</strain>
    </source>
</reference>
<sequence>MTSEVPQTAVVIDTDAFSHLYVVNRTPRDLGDRLIGRVPMIATQTRAELLAWPGLRSWGEARTERLHRIVDSIPTVPVTDDVVNAYVELRVECTARGHALGQKVHGADRWVAATAVALDRPLLTLDGIYAGAPRLTLL</sequence>
<proteinExistence type="predicted"/>
<dbReference type="SUPFAM" id="SSF88723">
    <property type="entry name" value="PIN domain-like"/>
    <property type="match status" value="1"/>
</dbReference>
<protein>
    <recommendedName>
        <fullName evidence="3">PIN domain-containing protein</fullName>
    </recommendedName>
</protein>
<dbReference type="Proteomes" id="UP001501414">
    <property type="component" value="Unassembled WGS sequence"/>
</dbReference>
<dbReference type="InterPro" id="IPR029060">
    <property type="entry name" value="PIN-like_dom_sf"/>
</dbReference>
<dbReference type="RefSeq" id="WP_344019577.1">
    <property type="nucleotide sequence ID" value="NZ_BAAAJK010000005.1"/>
</dbReference>
<evidence type="ECO:0000313" key="2">
    <source>
        <dbReference type="Proteomes" id="UP001501414"/>
    </source>
</evidence>
<keyword evidence="2" id="KW-1185">Reference proteome</keyword>
<dbReference type="Gene3D" id="3.40.50.1010">
    <property type="entry name" value="5'-nuclease"/>
    <property type="match status" value="1"/>
</dbReference>
<evidence type="ECO:0000313" key="1">
    <source>
        <dbReference type="EMBL" id="GAA1383905.1"/>
    </source>
</evidence>
<organism evidence="1 2">
    <name type="scientific">Pseudonocardia kongjuensis</name>
    <dbReference type="NCBI Taxonomy" id="102227"/>
    <lineage>
        <taxon>Bacteria</taxon>
        <taxon>Bacillati</taxon>
        <taxon>Actinomycetota</taxon>
        <taxon>Actinomycetes</taxon>
        <taxon>Pseudonocardiales</taxon>
        <taxon>Pseudonocardiaceae</taxon>
        <taxon>Pseudonocardia</taxon>
    </lineage>
</organism>
<name>A0ABN1XLP6_9PSEU</name>
<evidence type="ECO:0008006" key="3">
    <source>
        <dbReference type="Google" id="ProtNLM"/>
    </source>
</evidence>
<dbReference type="EMBL" id="BAAAJK010000005">
    <property type="protein sequence ID" value="GAA1383905.1"/>
    <property type="molecule type" value="Genomic_DNA"/>
</dbReference>
<gene>
    <name evidence="1" type="ORF">GCM10009613_13960</name>
</gene>
<comment type="caution">
    <text evidence="1">The sequence shown here is derived from an EMBL/GenBank/DDBJ whole genome shotgun (WGS) entry which is preliminary data.</text>
</comment>
<accession>A0ABN1XLP6</accession>